<dbReference type="STRING" id="1797724.A3A48_00765"/>
<name>A0A1F5GUP2_9BACT</name>
<dbReference type="AlphaFoldDB" id="A0A1F5GUP2"/>
<accession>A0A1F5GUP2</accession>
<dbReference type="EMBL" id="MFBN01000017">
    <property type="protein sequence ID" value="OGD95535.1"/>
    <property type="molecule type" value="Genomic_DNA"/>
</dbReference>
<organism evidence="1 2">
    <name type="scientific">Candidatus Curtissbacteria bacterium RIFCSPLOWO2_01_FULL_37_9</name>
    <dbReference type="NCBI Taxonomy" id="1797724"/>
    <lineage>
        <taxon>Bacteria</taxon>
        <taxon>Candidatus Curtissiibacteriota</taxon>
    </lineage>
</organism>
<evidence type="ECO:0000313" key="1">
    <source>
        <dbReference type="EMBL" id="OGD95535.1"/>
    </source>
</evidence>
<evidence type="ECO:0000313" key="2">
    <source>
        <dbReference type="Proteomes" id="UP000178336"/>
    </source>
</evidence>
<proteinExistence type="predicted"/>
<evidence type="ECO:0008006" key="3">
    <source>
        <dbReference type="Google" id="ProtNLM"/>
    </source>
</evidence>
<dbReference type="Proteomes" id="UP000178336">
    <property type="component" value="Unassembled WGS sequence"/>
</dbReference>
<sequence>MYTFNVKIVFTRHASVDKVAMLKRHKFVVGRKLIESVIKYPEDEDKESDFPKIIASKTIDEKHVLRVVYKRKGDIITVITFYPARKGRYY</sequence>
<protein>
    <recommendedName>
        <fullName evidence="3">DUF4258 domain-containing protein</fullName>
    </recommendedName>
</protein>
<reference evidence="1 2" key="1">
    <citation type="journal article" date="2016" name="Nat. Commun.">
        <title>Thousands of microbial genomes shed light on interconnected biogeochemical processes in an aquifer system.</title>
        <authorList>
            <person name="Anantharaman K."/>
            <person name="Brown C.T."/>
            <person name="Hug L.A."/>
            <person name="Sharon I."/>
            <person name="Castelle C.J."/>
            <person name="Probst A.J."/>
            <person name="Thomas B.C."/>
            <person name="Singh A."/>
            <person name="Wilkins M.J."/>
            <person name="Karaoz U."/>
            <person name="Brodie E.L."/>
            <person name="Williams K.H."/>
            <person name="Hubbard S.S."/>
            <person name="Banfield J.F."/>
        </authorList>
    </citation>
    <scope>NUCLEOTIDE SEQUENCE [LARGE SCALE GENOMIC DNA]</scope>
</reference>
<comment type="caution">
    <text evidence="1">The sequence shown here is derived from an EMBL/GenBank/DDBJ whole genome shotgun (WGS) entry which is preliminary data.</text>
</comment>
<gene>
    <name evidence="1" type="ORF">A3A48_00765</name>
</gene>